<keyword evidence="3" id="KW-1185">Reference proteome</keyword>
<reference evidence="1 3" key="2">
    <citation type="journal article" date="2014" name="BMC Genomics">
        <title>An improved genome release (version Mt4.0) for the model legume Medicago truncatula.</title>
        <authorList>
            <person name="Tang H."/>
            <person name="Krishnakumar V."/>
            <person name="Bidwell S."/>
            <person name="Rosen B."/>
            <person name="Chan A."/>
            <person name="Zhou S."/>
            <person name="Gentzbittel L."/>
            <person name="Childs K.L."/>
            <person name="Yandell M."/>
            <person name="Gundlach H."/>
            <person name="Mayer K.F."/>
            <person name="Schwartz D.C."/>
            <person name="Town C.D."/>
        </authorList>
    </citation>
    <scope>GENOME REANNOTATION</scope>
    <source>
        <strain evidence="2 3">cv. Jemalong A17</strain>
    </source>
</reference>
<accession>G7J2W6</accession>
<sequence length="71" mass="7824">MLEGSTLSMIDHCGIGVCNAQPIWGWPSGWFGILEFAPLKVSGSISSVANFVGHEICLCYKVERKRKRKAL</sequence>
<dbReference type="PaxDb" id="3880-AES73835"/>
<evidence type="ECO:0000313" key="3">
    <source>
        <dbReference type="Proteomes" id="UP000002051"/>
    </source>
</evidence>
<gene>
    <name evidence="1" type="ordered locus">MTR_3g109350</name>
</gene>
<evidence type="ECO:0000313" key="2">
    <source>
        <dbReference type="EnsemblPlants" id="AES73835"/>
    </source>
</evidence>
<dbReference type="EnsemblPlants" id="AES73835">
    <property type="protein sequence ID" value="AES73835"/>
    <property type="gene ID" value="MTR_3g109350"/>
</dbReference>
<dbReference type="HOGENOM" id="CLU_2743799_0_0_1"/>
<reference evidence="1 3" key="1">
    <citation type="journal article" date="2011" name="Nature">
        <title>The Medicago genome provides insight into the evolution of rhizobial symbioses.</title>
        <authorList>
            <person name="Young N.D."/>
            <person name="Debelle F."/>
            <person name="Oldroyd G.E."/>
            <person name="Geurts R."/>
            <person name="Cannon S.B."/>
            <person name="Udvardi M.K."/>
            <person name="Benedito V.A."/>
            <person name="Mayer K.F."/>
            <person name="Gouzy J."/>
            <person name="Schoof H."/>
            <person name="Van de Peer Y."/>
            <person name="Proost S."/>
            <person name="Cook D.R."/>
            <person name="Meyers B.C."/>
            <person name="Spannagl M."/>
            <person name="Cheung F."/>
            <person name="De Mita S."/>
            <person name="Krishnakumar V."/>
            <person name="Gundlach H."/>
            <person name="Zhou S."/>
            <person name="Mudge J."/>
            <person name="Bharti A.K."/>
            <person name="Murray J.D."/>
            <person name="Naoumkina M.A."/>
            <person name="Rosen B."/>
            <person name="Silverstein K.A."/>
            <person name="Tang H."/>
            <person name="Rombauts S."/>
            <person name="Zhao P.X."/>
            <person name="Zhou P."/>
            <person name="Barbe V."/>
            <person name="Bardou P."/>
            <person name="Bechner M."/>
            <person name="Bellec A."/>
            <person name="Berger A."/>
            <person name="Berges H."/>
            <person name="Bidwell S."/>
            <person name="Bisseling T."/>
            <person name="Choisne N."/>
            <person name="Couloux A."/>
            <person name="Denny R."/>
            <person name="Deshpande S."/>
            <person name="Dai X."/>
            <person name="Doyle J.J."/>
            <person name="Dudez A.M."/>
            <person name="Farmer A.D."/>
            <person name="Fouteau S."/>
            <person name="Franken C."/>
            <person name="Gibelin C."/>
            <person name="Gish J."/>
            <person name="Goldstein S."/>
            <person name="Gonzalez A.J."/>
            <person name="Green P.J."/>
            <person name="Hallab A."/>
            <person name="Hartog M."/>
            <person name="Hua A."/>
            <person name="Humphray S.J."/>
            <person name="Jeong D.H."/>
            <person name="Jing Y."/>
            <person name="Jocker A."/>
            <person name="Kenton S.M."/>
            <person name="Kim D.J."/>
            <person name="Klee K."/>
            <person name="Lai H."/>
            <person name="Lang C."/>
            <person name="Lin S."/>
            <person name="Macmil S.L."/>
            <person name="Magdelenat G."/>
            <person name="Matthews L."/>
            <person name="McCorrison J."/>
            <person name="Monaghan E.L."/>
            <person name="Mun J.H."/>
            <person name="Najar F.Z."/>
            <person name="Nicholson C."/>
            <person name="Noirot C."/>
            <person name="O'Bleness M."/>
            <person name="Paule C.R."/>
            <person name="Poulain J."/>
            <person name="Prion F."/>
            <person name="Qin B."/>
            <person name="Qu C."/>
            <person name="Retzel E.F."/>
            <person name="Riddle C."/>
            <person name="Sallet E."/>
            <person name="Samain S."/>
            <person name="Samson N."/>
            <person name="Sanders I."/>
            <person name="Saurat O."/>
            <person name="Scarpelli C."/>
            <person name="Schiex T."/>
            <person name="Segurens B."/>
            <person name="Severin A.J."/>
            <person name="Sherrier D.J."/>
            <person name="Shi R."/>
            <person name="Sims S."/>
            <person name="Singer S.R."/>
            <person name="Sinharoy S."/>
            <person name="Sterck L."/>
            <person name="Viollet A."/>
            <person name="Wang B.B."/>
            <person name="Wang K."/>
            <person name="Wang M."/>
            <person name="Wang X."/>
            <person name="Warfsmann J."/>
            <person name="Weissenbach J."/>
            <person name="White D.D."/>
            <person name="White J.D."/>
            <person name="Wiley G.B."/>
            <person name="Wincker P."/>
            <person name="Xing Y."/>
            <person name="Yang L."/>
            <person name="Yao Z."/>
            <person name="Ying F."/>
            <person name="Zhai J."/>
            <person name="Zhou L."/>
            <person name="Zuber A."/>
            <person name="Denarie J."/>
            <person name="Dixon R.A."/>
            <person name="May G.D."/>
            <person name="Schwartz D.C."/>
            <person name="Rogers J."/>
            <person name="Quetier F."/>
            <person name="Town C.D."/>
            <person name="Roe B.A."/>
        </authorList>
    </citation>
    <scope>NUCLEOTIDE SEQUENCE [LARGE SCALE GENOMIC DNA]</scope>
    <source>
        <strain evidence="1">A17</strain>
        <strain evidence="2 3">cv. Jemalong A17</strain>
    </source>
</reference>
<dbReference type="Proteomes" id="UP000002051">
    <property type="component" value="Chromosome 3"/>
</dbReference>
<name>G7J2W6_MEDTR</name>
<dbReference type="AlphaFoldDB" id="G7J2W6"/>
<proteinExistence type="predicted"/>
<dbReference type="EMBL" id="CM001219">
    <property type="protein sequence ID" value="AES73835.1"/>
    <property type="molecule type" value="Genomic_DNA"/>
</dbReference>
<reference evidence="2" key="3">
    <citation type="submission" date="2015-04" db="UniProtKB">
        <authorList>
            <consortium name="EnsemblPlants"/>
        </authorList>
    </citation>
    <scope>IDENTIFICATION</scope>
    <source>
        <strain evidence="2">cv. Jemalong A17</strain>
    </source>
</reference>
<organism evidence="1 3">
    <name type="scientific">Medicago truncatula</name>
    <name type="common">Barrel medic</name>
    <name type="synonym">Medicago tribuloides</name>
    <dbReference type="NCBI Taxonomy" id="3880"/>
    <lineage>
        <taxon>Eukaryota</taxon>
        <taxon>Viridiplantae</taxon>
        <taxon>Streptophyta</taxon>
        <taxon>Embryophyta</taxon>
        <taxon>Tracheophyta</taxon>
        <taxon>Spermatophyta</taxon>
        <taxon>Magnoliopsida</taxon>
        <taxon>eudicotyledons</taxon>
        <taxon>Gunneridae</taxon>
        <taxon>Pentapetalae</taxon>
        <taxon>rosids</taxon>
        <taxon>fabids</taxon>
        <taxon>Fabales</taxon>
        <taxon>Fabaceae</taxon>
        <taxon>Papilionoideae</taxon>
        <taxon>50 kb inversion clade</taxon>
        <taxon>NPAAA clade</taxon>
        <taxon>Hologalegina</taxon>
        <taxon>IRL clade</taxon>
        <taxon>Trifolieae</taxon>
        <taxon>Medicago</taxon>
    </lineage>
</organism>
<protein>
    <submittedName>
        <fullName evidence="1 2">Uncharacterized protein</fullName>
    </submittedName>
</protein>
<evidence type="ECO:0000313" key="1">
    <source>
        <dbReference type="EMBL" id="AES73835.1"/>
    </source>
</evidence>